<dbReference type="Proteomes" id="UP000251123">
    <property type="component" value="Unassembled WGS sequence"/>
</dbReference>
<protein>
    <submittedName>
        <fullName evidence="2">Uncharacterized protein</fullName>
    </submittedName>
</protein>
<dbReference type="AlphaFoldDB" id="A0A2X3HF31"/>
<evidence type="ECO:0000256" key="1">
    <source>
        <dbReference type="SAM" id="MobiDB-lite"/>
    </source>
</evidence>
<name>A0A2X3HF31_KLEPN</name>
<organism evidence="2 3">
    <name type="scientific">Klebsiella pneumoniae</name>
    <dbReference type="NCBI Taxonomy" id="573"/>
    <lineage>
        <taxon>Bacteria</taxon>
        <taxon>Pseudomonadati</taxon>
        <taxon>Pseudomonadota</taxon>
        <taxon>Gammaproteobacteria</taxon>
        <taxon>Enterobacterales</taxon>
        <taxon>Enterobacteriaceae</taxon>
        <taxon>Klebsiella/Raoultella group</taxon>
        <taxon>Klebsiella</taxon>
        <taxon>Klebsiella pneumoniae complex</taxon>
    </lineage>
</organism>
<accession>A0A2X3HF31</accession>
<feature type="compositionally biased region" description="Polar residues" evidence="1">
    <location>
        <begin position="13"/>
        <end position="24"/>
    </location>
</feature>
<evidence type="ECO:0000313" key="2">
    <source>
        <dbReference type="EMBL" id="SQC71177.1"/>
    </source>
</evidence>
<feature type="region of interest" description="Disordered" evidence="1">
    <location>
        <begin position="13"/>
        <end position="32"/>
    </location>
</feature>
<sequence length="65" mass="7015">MFARQMAAQLGCSNQLTPSGPTVSQQSRQLRGRRAARQTQQIAQDLRSAVEAVGVLLMVCDKQAG</sequence>
<dbReference type="EMBL" id="UASN01000023">
    <property type="protein sequence ID" value="SQC71177.1"/>
    <property type="molecule type" value="Genomic_DNA"/>
</dbReference>
<evidence type="ECO:0000313" key="3">
    <source>
        <dbReference type="Proteomes" id="UP000251123"/>
    </source>
</evidence>
<proteinExistence type="predicted"/>
<reference evidence="2 3" key="1">
    <citation type="submission" date="2018-06" db="EMBL/GenBank/DDBJ databases">
        <authorList>
            <consortium name="Pathogen Informatics"/>
            <person name="Doyle S."/>
        </authorList>
    </citation>
    <scope>NUCLEOTIDE SEQUENCE [LARGE SCALE GENOMIC DNA]</scope>
    <source>
        <strain evidence="2 3">NCTC9601</strain>
    </source>
</reference>
<gene>
    <name evidence="2" type="ORF">NCTC9601_06377</name>
</gene>